<proteinExistence type="predicted"/>
<organism evidence="1 2">
    <name type="scientific">Mycolicibacterium fluoranthenivorans</name>
    <dbReference type="NCBI Taxonomy" id="258505"/>
    <lineage>
        <taxon>Bacteria</taxon>
        <taxon>Bacillati</taxon>
        <taxon>Actinomycetota</taxon>
        <taxon>Actinomycetes</taxon>
        <taxon>Mycobacteriales</taxon>
        <taxon>Mycobacteriaceae</taxon>
        <taxon>Mycolicibacterium</taxon>
    </lineage>
</organism>
<evidence type="ECO:0000313" key="1">
    <source>
        <dbReference type="EMBL" id="QNJ93814.1"/>
    </source>
</evidence>
<name>A0A7G8PHJ8_9MYCO</name>
<dbReference type="Proteomes" id="UP000515498">
    <property type="component" value="Chromosome"/>
</dbReference>
<evidence type="ECO:0008006" key="3">
    <source>
        <dbReference type="Google" id="ProtNLM"/>
    </source>
</evidence>
<protein>
    <recommendedName>
        <fullName evidence="3">CDP-Glycerol:Poly(Glycerophosphate) glycerophosphotransferase</fullName>
    </recommendedName>
</protein>
<dbReference type="RefSeq" id="WP_187097826.1">
    <property type="nucleotide sequence ID" value="NZ_CP059894.1"/>
</dbReference>
<dbReference type="SUPFAM" id="SSF53756">
    <property type="entry name" value="UDP-Glycosyltransferase/glycogen phosphorylase"/>
    <property type="match status" value="1"/>
</dbReference>
<dbReference type="EMBL" id="CP059894">
    <property type="protein sequence ID" value="QNJ93814.1"/>
    <property type="molecule type" value="Genomic_DNA"/>
</dbReference>
<dbReference type="AlphaFoldDB" id="A0A7G8PHJ8"/>
<sequence>MDRQTDRESQAWRHYQCIQAYKSDPRSVIDGINYAHVIALYLYDRSFRHWVKIIAFCFFFAARVAVSGTDKGILNFYSYRYKNRSDYDYIADRLVAIAGDQGDAAEVSEVFSLPQLWSTFVRFPRAWRATSGYKSRFMHRVGATALVAKYSSTTRGSLEKLISGRTHIVTFCDAAPHDNLLAQLAMAVGTPTMTAQHGQYRILDQRNVSTDAEAYANFVSDHLLCWGEATRNEFERFGISRERLIITGWIRHWGEASRPESTTGAFGVMLNGENGAESNFELLRTANQIAEELDMRFVVRLHPSFAPPHFRSLVSERCASISTIPTQEYVGTVDFSLAHMSGATIEMLEVDSPVYVLDDGRLADAFRLPGLSFHGVEEVLEVLRADMVDPSRGNARTRQLKRWFNDDTNQDARIRSALLLAQGV</sequence>
<evidence type="ECO:0000313" key="2">
    <source>
        <dbReference type="Proteomes" id="UP000515498"/>
    </source>
</evidence>
<dbReference type="KEGG" id="mflu:HZU40_05720"/>
<reference evidence="1 2" key="1">
    <citation type="submission" date="2020-07" db="EMBL/GenBank/DDBJ databases">
        <title>Draft genome sequence of four isobutane-metabolizing strains capable of cometabolically degrading diverse ether contaminants.</title>
        <authorList>
            <person name="Chen W."/>
            <person name="Faulkner N."/>
            <person name="Smith C."/>
            <person name="Hyman M."/>
        </authorList>
    </citation>
    <scope>NUCLEOTIDE SEQUENCE [LARGE SCALE GENOMIC DNA]</scope>
    <source>
        <strain evidence="1 2">2A</strain>
    </source>
</reference>
<gene>
    <name evidence="1" type="ORF">HZU40_05720</name>
</gene>
<accession>A0A7G8PHJ8</accession>